<dbReference type="Gene3D" id="3.40.50.300">
    <property type="entry name" value="P-loop containing nucleotide triphosphate hydrolases"/>
    <property type="match status" value="2"/>
</dbReference>
<dbReference type="PROSITE" id="PS51194">
    <property type="entry name" value="HELICASE_CTER"/>
    <property type="match status" value="1"/>
</dbReference>
<evidence type="ECO:0000256" key="8">
    <source>
        <dbReference type="ARBA" id="ARBA00023016"/>
    </source>
</evidence>
<sequence>MTRALASRPADVRSSPQRFADLALAPAILKAVEEIGYEAPSPIQAQSIPPLLEGRDLIGMAQTGTGKTAAFALPLLSRLDLSRAEPQILVLTPTRELAIQVAEAMQTYARHLKGFHILPVYGGQGMDTQLRQLRRGAHVIVGTPGRVQDHLRRRTLSLAGLSALVLDEADEMLRMGFIDDVEAILTHTPAKRQVALFSATMPDAIRRVARTHLRDPVEIRIQSKTTTVATINQRYWLVSGAHKLDALTRMLEVEDTDALIIFVRTKTATAELAEKLEARGYACSALNGDMNQQQREKTVERLKSGGLDIVVATDVAARGLDVPRISHVINYDIPNDTEAYVHRIGRTGRAGRKGEAILFVAPRERRMLRSIEIATSQPISQMQLPSQEAIADRRVAQFKQQISEALESQELAPFETLVESYQAEHDVGPAEIAAALVYLLQRERPLFAPVRPANSPSAAPRPEPRVSESSAGDASAKKRSAKRDVPSMMRYRLDVGREHGVQPKHIVGAIANEAGVESRHIGQIKLFDDYSTVELPEGMPKDIFRHLQKVWVCGRPLQISEFGGGDTTGEAPARKRSAAASPRPKAGKGAGAKSGAKPASRTPTRPSDRAAAKRGKPGAAKGRTATASGAPRTTPRPQLGVKKQTKDEG</sequence>
<dbReference type="GO" id="GO:0005840">
    <property type="term" value="C:ribosome"/>
    <property type="evidence" value="ECO:0007669"/>
    <property type="project" value="TreeGrafter"/>
</dbReference>
<dbReference type="InterPro" id="IPR000629">
    <property type="entry name" value="RNA-helicase_DEAD-box_CS"/>
</dbReference>
<dbReference type="PANTHER" id="PTHR47963:SF8">
    <property type="entry name" value="ATP-DEPENDENT RNA HELICASE DEAD"/>
    <property type="match status" value="1"/>
</dbReference>
<dbReference type="InterPro" id="IPR034415">
    <property type="entry name" value="CsdA_RRM"/>
</dbReference>
<keyword evidence="8 10" id="KW-0346">Stress response</keyword>
<feature type="domain" description="DEAD-box RNA helicase Q" evidence="15">
    <location>
        <begin position="17"/>
        <end position="45"/>
    </location>
</feature>
<dbReference type="GO" id="GO:0070417">
    <property type="term" value="P:cellular response to cold"/>
    <property type="evidence" value="ECO:0007669"/>
    <property type="project" value="InterPro"/>
</dbReference>
<evidence type="ECO:0000256" key="3">
    <source>
        <dbReference type="ARBA" id="ARBA00022741"/>
    </source>
</evidence>
<dbReference type="RefSeq" id="WP_070077520.1">
    <property type="nucleotide sequence ID" value="NZ_CP017415.1"/>
</dbReference>
<dbReference type="PANTHER" id="PTHR47963">
    <property type="entry name" value="DEAD-BOX ATP-DEPENDENT RNA HELICASE 47, MITOCHONDRIAL"/>
    <property type="match status" value="1"/>
</dbReference>
<comment type="similarity">
    <text evidence="10">Belongs to the DEAD box helicase family. DeaD/CsdA subfamily.</text>
</comment>
<dbReference type="SMART" id="SM00487">
    <property type="entry name" value="DEXDc"/>
    <property type="match status" value="1"/>
</dbReference>
<feature type="compositionally biased region" description="Low complexity" evidence="12">
    <location>
        <begin position="617"/>
        <end position="627"/>
    </location>
</feature>
<dbReference type="Proteomes" id="UP000095401">
    <property type="component" value="Chromosome"/>
</dbReference>
<dbReference type="CDD" id="cd00268">
    <property type="entry name" value="DEADc"/>
    <property type="match status" value="1"/>
</dbReference>
<name>A0A1D8IKY2_9GAMM</name>
<gene>
    <name evidence="10" type="primary">deaD</name>
    <name evidence="10" type="synonym">csdA</name>
    <name evidence="16" type="ORF">BI364_03155</name>
</gene>
<dbReference type="InterPro" id="IPR014014">
    <property type="entry name" value="RNA_helicase_DEAD_Q_motif"/>
</dbReference>
<evidence type="ECO:0000259" key="13">
    <source>
        <dbReference type="PROSITE" id="PS51192"/>
    </source>
</evidence>
<feature type="compositionally biased region" description="Low complexity" evidence="12">
    <location>
        <begin position="591"/>
        <end position="601"/>
    </location>
</feature>
<dbReference type="CDD" id="cd12499">
    <property type="entry name" value="RRM_EcCsdA_like"/>
    <property type="match status" value="1"/>
</dbReference>
<evidence type="ECO:0000256" key="11">
    <source>
        <dbReference type="PROSITE-ProRule" id="PRU00552"/>
    </source>
</evidence>
<keyword evidence="4 10" id="KW-0378">Hydrolase</keyword>
<dbReference type="InterPro" id="IPR044742">
    <property type="entry name" value="DEAD/DEAH_RhlB"/>
</dbReference>
<dbReference type="InterPro" id="IPR005580">
    <property type="entry name" value="DbpA/CsdA_RNA-bd_dom"/>
</dbReference>
<dbReference type="InterPro" id="IPR012677">
    <property type="entry name" value="Nucleotide-bd_a/b_plait_sf"/>
</dbReference>
<keyword evidence="7 10" id="KW-0694">RNA-binding</keyword>
<dbReference type="PROSITE" id="PS51195">
    <property type="entry name" value="Q_MOTIF"/>
    <property type="match status" value="1"/>
</dbReference>
<feature type="short sequence motif" description="Q motif" evidence="11">
    <location>
        <begin position="17"/>
        <end position="45"/>
    </location>
</feature>
<feature type="compositionally biased region" description="Low complexity" evidence="12">
    <location>
        <begin position="449"/>
        <end position="460"/>
    </location>
</feature>
<proteinExistence type="inferred from homology"/>
<protein>
    <recommendedName>
        <fullName evidence="10">ATP-dependent RNA helicase DeaD</fullName>
        <ecNumber evidence="10">3.6.4.13</ecNumber>
    </recommendedName>
    <alternativeName>
        <fullName evidence="10">Cold-shock DEAD box protein A</fullName>
    </alternativeName>
</protein>
<dbReference type="HAMAP" id="MF_00964">
    <property type="entry name" value="DEAD_helicase_DeaD"/>
    <property type="match status" value="1"/>
</dbReference>
<dbReference type="InterPro" id="IPR057325">
    <property type="entry name" value="DeaD_dimer"/>
</dbReference>
<evidence type="ECO:0000259" key="15">
    <source>
        <dbReference type="PROSITE" id="PS51195"/>
    </source>
</evidence>
<dbReference type="EC" id="3.6.4.13" evidence="10"/>
<reference evidence="17" key="1">
    <citation type="submission" date="2016-09" db="EMBL/GenBank/DDBJ databases">
        <title>Acidihalobacter prosperus F5.</title>
        <authorList>
            <person name="Khaleque H.N."/>
            <person name="Ramsay J.P."/>
            <person name="Kaksonen A.H."/>
            <person name="Boxall N.J."/>
            <person name="Watkin E.L.J."/>
        </authorList>
    </citation>
    <scope>NUCLEOTIDE SEQUENCE [LARGE SCALE GENOMIC DNA]</scope>
    <source>
        <strain evidence="17">F5</strain>
    </source>
</reference>
<dbReference type="GO" id="GO:0000027">
    <property type="term" value="P:ribosomal large subunit assembly"/>
    <property type="evidence" value="ECO:0007669"/>
    <property type="project" value="UniProtKB-UniRule"/>
</dbReference>
<dbReference type="FunFam" id="3.30.70.330:FF:000068">
    <property type="entry name" value="ATP-dependent RNA helicase DeaD"/>
    <property type="match status" value="1"/>
</dbReference>
<evidence type="ECO:0000313" key="16">
    <source>
        <dbReference type="EMBL" id="AOU97132.1"/>
    </source>
</evidence>
<dbReference type="Gene3D" id="3.30.70.330">
    <property type="match status" value="1"/>
</dbReference>
<keyword evidence="5 10" id="KW-0347">Helicase</keyword>
<comment type="catalytic activity">
    <reaction evidence="9 10">
        <text>ATP + H2O = ADP + phosphate + H(+)</text>
        <dbReference type="Rhea" id="RHEA:13065"/>
        <dbReference type="ChEBI" id="CHEBI:15377"/>
        <dbReference type="ChEBI" id="CHEBI:15378"/>
        <dbReference type="ChEBI" id="CHEBI:30616"/>
        <dbReference type="ChEBI" id="CHEBI:43474"/>
        <dbReference type="ChEBI" id="CHEBI:456216"/>
        <dbReference type="EC" id="3.6.4.13"/>
    </reaction>
</comment>
<dbReference type="InterPro" id="IPR028618">
    <property type="entry name" value="DEAD_helicase_DeaD"/>
</dbReference>
<dbReference type="GO" id="GO:0005829">
    <property type="term" value="C:cytosol"/>
    <property type="evidence" value="ECO:0007669"/>
    <property type="project" value="TreeGrafter"/>
</dbReference>
<dbReference type="InterPro" id="IPR050547">
    <property type="entry name" value="DEAD_box_RNA_helicases"/>
</dbReference>
<dbReference type="SUPFAM" id="SSF52540">
    <property type="entry name" value="P-loop containing nucleoside triphosphate hydrolases"/>
    <property type="match status" value="1"/>
</dbReference>
<dbReference type="SMART" id="SM00490">
    <property type="entry name" value="HELICc"/>
    <property type="match status" value="1"/>
</dbReference>
<evidence type="ECO:0000256" key="1">
    <source>
        <dbReference type="ARBA" id="ARBA00004496"/>
    </source>
</evidence>
<feature type="region of interest" description="Disordered" evidence="12">
    <location>
        <begin position="559"/>
        <end position="649"/>
    </location>
</feature>
<feature type="domain" description="Helicase ATP-binding" evidence="13">
    <location>
        <begin position="48"/>
        <end position="219"/>
    </location>
</feature>
<evidence type="ECO:0000256" key="10">
    <source>
        <dbReference type="HAMAP-Rule" id="MF_00964"/>
    </source>
</evidence>
<dbReference type="GO" id="GO:0016887">
    <property type="term" value="F:ATP hydrolysis activity"/>
    <property type="evidence" value="ECO:0007669"/>
    <property type="project" value="RHEA"/>
</dbReference>
<evidence type="ECO:0000256" key="6">
    <source>
        <dbReference type="ARBA" id="ARBA00022840"/>
    </source>
</evidence>
<evidence type="ECO:0000256" key="12">
    <source>
        <dbReference type="SAM" id="MobiDB-lite"/>
    </source>
</evidence>
<keyword evidence="2 10" id="KW-0963">Cytoplasm</keyword>
<dbReference type="PROSITE" id="PS51192">
    <property type="entry name" value="HELICASE_ATP_BIND_1"/>
    <property type="match status" value="1"/>
</dbReference>
<evidence type="ECO:0000256" key="9">
    <source>
        <dbReference type="ARBA" id="ARBA00047984"/>
    </source>
</evidence>
<dbReference type="InterPro" id="IPR001650">
    <property type="entry name" value="Helicase_C-like"/>
</dbReference>
<evidence type="ECO:0000256" key="5">
    <source>
        <dbReference type="ARBA" id="ARBA00022806"/>
    </source>
</evidence>
<evidence type="ECO:0000256" key="7">
    <source>
        <dbReference type="ARBA" id="ARBA00022884"/>
    </source>
</evidence>
<comment type="subcellular location">
    <subcellularLocation>
        <location evidence="1 10">Cytoplasm</location>
    </subcellularLocation>
</comment>
<dbReference type="AlphaFoldDB" id="A0A1D8IKY2"/>
<dbReference type="Pfam" id="PF03880">
    <property type="entry name" value="DbpA"/>
    <property type="match status" value="1"/>
</dbReference>
<dbReference type="KEGG" id="aprs:BI364_03155"/>
<evidence type="ECO:0000259" key="14">
    <source>
        <dbReference type="PROSITE" id="PS51194"/>
    </source>
</evidence>
<evidence type="ECO:0000313" key="17">
    <source>
        <dbReference type="Proteomes" id="UP000095401"/>
    </source>
</evidence>
<accession>A0A1D8IKY2</accession>
<dbReference type="GO" id="GO:0003724">
    <property type="term" value="F:RNA helicase activity"/>
    <property type="evidence" value="ECO:0007669"/>
    <property type="project" value="UniProtKB-UniRule"/>
</dbReference>
<dbReference type="Pfam" id="PF00271">
    <property type="entry name" value="Helicase_C"/>
    <property type="match status" value="1"/>
</dbReference>
<dbReference type="CDD" id="cd18787">
    <property type="entry name" value="SF2_C_DEAD"/>
    <property type="match status" value="1"/>
</dbReference>
<feature type="domain" description="Helicase C-terminal" evidence="14">
    <location>
        <begin position="243"/>
        <end position="390"/>
    </location>
</feature>
<dbReference type="EMBL" id="CP017415">
    <property type="protein sequence ID" value="AOU97132.1"/>
    <property type="molecule type" value="Genomic_DNA"/>
</dbReference>
<dbReference type="FunFam" id="3.40.50.300:FF:000108">
    <property type="entry name" value="ATP-dependent RNA helicase RhlE"/>
    <property type="match status" value="1"/>
</dbReference>
<dbReference type="GO" id="GO:0005524">
    <property type="term" value="F:ATP binding"/>
    <property type="evidence" value="ECO:0007669"/>
    <property type="project" value="UniProtKB-UniRule"/>
</dbReference>
<dbReference type="Pfam" id="PF00270">
    <property type="entry name" value="DEAD"/>
    <property type="match status" value="1"/>
</dbReference>
<organism evidence="16 17">
    <name type="scientific">Acidihalobacter yilgarnensis</name>
    <dbReference type="NCBI Taxonomy" id="2819280"/>
    <lineage>
        <taxon>Bacteria</taxon>
        <taxon>Pseudomonadati</taxon>
        <taxon>Pseudomonadota</taxon>
        <taxon>Gammaproteobacteria</taxon>
        <taxon>Chromatiales</taxon>
        <taxon>Ectothiorhodospiraceae</taxon>
        <taxon>Acidihalobacter</taxon>
    </lineage>
</organism>
<keyword evidence="3 10" id="KW-0547">Nucleotide-binding</keyword>
<keyword evidence="17" id="KW-1185">Reference proteome</keyword>
<dbReference type="GO" id="GO:0006401">
    <property type="term" value="P:RNA catabolic process"/>
    <property type="evidence" value="ECO:0007669"/>
    <property type="project" value="UniProtKB-UniRule"/>
</dbReference>
<dbReference type="Pfam" id="PF25399">
    <property type="entry name" value="DeaD_dimer"/>
    <property type="match status" value="1"/>
</dbReference>
<dbReference type="GO" id="GO:0033592">
    <property type="term" value="F:RNA strand annealing activity"/>
    <property type="evidence" value="ECO:0007669"/>
    <property type="project" value="TreeGrafter"/>
</dbReference>
<feature type="region of interest" description="Disordered" evidence="12">
    <location>
        <begin position="449"/>
        <end position="485"/>
    </location>
</feature>
<dbReference type="PROSITE" id="PS00039">
    <property type="entry name" value="DEAD_ATP_HELICASE"/>
    <property type="match status" value="1"/>
</dbReference>
<evidence type="ECO:0000256" key="4">
    <source>
        <dbReference type="ARBA" id="ARBA00022801"/>
    </source>
</evidence>
<keyword evidence="6 10" id="KW-0067">ATP-binding</keyword>
<dbReference type="InterPro" id="IPR011545">
    <property type="entry name" value="DEAD/DEAH_box_helicase_dom"/>
</dbReference>
<dbReference type="InterPro" id="IPR014001">
    <property type="entry name" value="Helicase_ATP-bd"/>
</dbReference>
<dbReference type="InterPro" id="IPR027417">
    <property type="entry name" value="P-loop_NTPase"/>
</dbReference>
<comment type="function">
    <text evidence="10">DEAD-box RNA helicase involved in various cellular processes at low temperature, including ribosome biogenesis, mRNA degradation and translation initiation.</text>
</comment>
<evidence type="ECO:0000256" key="2">
    <source>
        <dbReference type="ARBA" id="ARBA00022490"/>
    </source>
</evidence>